<dbReference type="InterPro" id="IPR046537">
    <property type="entry name" value="DUF6602"/>
</dbReference>
<keyword evidence="3" id="KW-1185">Reference proteome</keyword>
<organism evidence="2 3">
    <name type="scientific">Streptomyces endophyticus</name>
    <dbReference type="NCBI Taxonomy" id="714166"/>
    <lineage>
        <taxon>Bacteria</taxon>
        <taxon>Bacillati</taxon>
        <taxon>Actinomycetota</taxon>
        <taxon>Actinomycetes</taxon>
        <taxon>Kitasatosporales</taxon>
        <taxon>Streptomycetaceae</taxon>
        <taxon>Streptomyces</taxon>
    </lineage>
</organism>
<dbReference type="EMBL" id="JAOZYC010000166">
    <property type="protein sequence ID" value="MEB8342570.1"/>
    <property type="molecule type" value="Genomic_DNA"/>
</dbReference>
<feature type="domain" description="DUF6602" evidence="1">
    <location>
        <begin position="23"/>
        <end position="128"/>
    </location>
</feature>
<dbReference type="RefSeq" id="WP_326022107.1">
    <property type="nucleotide sequence ID" value="NZ_JAOZYC010000166.1"/>
</dbReference>
<dbReference type="Pfam" id="PF20247">
    <property type="entry name" value="DUF6602"/>
    <property type="match status" value="1"/>
</dbReference>
<sequence>MSAGPDVLDRFVRDALYLDVTFQESATLRHPTDQGNEREHAVRTLVGRYIQDRATIYKRVGIEDSSTGAWFRSQDVVLAAPEVAPHRTLQDDGRVYIDPSAAHTVIEVKSTIDGTVLHTALESIAQVQTAPRRRQAEIHHLRFPSSTGQVDYVPTTAGVFAYSSTSKQARTVARWIEGWCRGRSPEEWPKFITVADLGHFMWCDPRSGSSVPWPTTGAEALMCFRAVRAHHPLVALAAHLNYLSQLWWVPGTEFRLGGVAGLPHGLRVGEPVYPPGVMAPRDTCAHACLDCQRFGSR</sequence>
<comment type="caution">
    <text evidence="2">The sequence shown here is derived from an EMBL/GenBank/DDBJ whole genome shotgun (WGS) entry which is preliminary data.</text>
</comment>
<accession>A0ABU6FH01</accession>
<evidence type="ECO:0000313" key="3">
    <source>
        <dbReference type="Proteomes" id="UP001354931"/>
    </source>
</evidence>
<dbReference type="Proteomes" id="UP001354931">
    <property type="component" value="Unassembled WGS sequence"/>
</dbReference>
<gene>
    <name evidence="2" type="ORF">OKJ99_34255</name>
</gene>
<proteinExistence type="predicted"/>
<name>A0ABU6FH01_9ACTN</name>
<evidence type="ECO:0000259" key="1">
    <source>
        <dbReference type="Pfam" id="PF20247"/>
    </source>
</evidence>
<protein>
    <recommendedName>
        <fullName evidence="1">DUF6602 domain-containing protein</fullName>
    </recommendedName>
</protein>
<evidence type="ECO:0000313" key="2">
    <source>
        <dbReference type="EMBL" id="MEB8342570.1"/>
    </source>
</evidence>
<reference evidence="2 3" key="1">
    <citation type="submission" date="2022-10" db="EMBL/GenBank/DDBJ databases">
        <authorList>
            <person name="Xie J."/>
            <person name="Shen N."/>
        </authorList>
    </citation>
    <scope>NUCLEOTIDE SEQUENCE [LARGE SCALE GENOMIC DNA]</scope>
    <source>
        <strain evidence="2 3">YIM65594</strain>
    </source>
</reference>